<evidence type="ECO:0000313" key="13">
    <source>
        <dbReference type="Proteomes" id="UP000646827"/>
    </source>
</evidence>
<dbReference type="OrthoDB" id="26569at2759"/>
<dbReference type="FunFam" id="3.10.580.10:FF:000006">
    <property type="entry name" value="DUF21 and CBS domain protein"/>
    <property type="match status" value="1"/>
</dbReference>
<dbReference type="SMART" id="SM00116">
    <property type="entry name" value="CBS"/>
    <property type="match status" value="3"/>
</dbReference>
<evidence type="ECO:0000256" key="6">
    <source>
        <dbReference type="PROSITE-ProRule" id="PRU00703"/>
    </source>
</evidence>
<sequence length="1521" mass="170695">MTTSLTNSMNGLPRRSSIQREFIKSKTVANVLSEVKPASNRKLVDLPSTATVEEAFDVLLAEDILSVPVYQLESDQHTKKYLTIISVLDLLKLLNDDTDSSVLLKPLVEAAGRTAESSQLVSVRPTDSLEYVMELFSTHIAHRVLVLQDTTPILLSQMDVVKYLQSHNHELGPILDLTTPTIVEHVKARRSEKPLAALNYRCTAMNAFLQLAQARVGALAIVDDDDDMVGELSPENLRGINRHRFDSLQKPVVMYLKESQGDLYPPLTCHDRFTLSQLMTAFTLRKAHRLWWIDEQGHSYDMIRPPPTPPVHANFSSGSSMEQHNNNHNHYNQQQLQLQSQLPPPGPPPVVMTPMQFPSPWRPYMMPTPVPHLAPARQPRRRTIRRVPLVEGNLVLDCPVPEQYLQAIPRRNEKEFQYMRYTAVTADPADYPHQNYKLRQELIERRTELFICITLYNENEILLARTLHGIMKNITNLCGRKRSKTWGADSWTQVVICIMADGRDKVHPRVLDFLSALGVYQEGVAKNFVNARQVHAHLYEYTTQISLNPDMKFKGAVDNIVPAQILFCLKEKNQRKINSHRWFFQAFCPKLNPNVCMLLDVGTRPGPHSIYRLWKTFDINLHVGGACGEVRAMTGPAGVSLINPLVASQNFEYKISNILDKPLESVLGYIQVLPGAFSAYRYSALQNDVNGMGPLQKYFMGEQLHSEGGIFEANMYLAEDRILCFELVAKKNAKWVLHYVSNAYGETDVPSAVPEFVTQRRRWLNGALSTMSNPPFDSKTAENVHVGLTYVYIILLIVLFLFSMGNRPQGSKGTYTLIMLFFAGLMIYIIFASVWLAYDGITNAARTTNNLLADGSFRDILISFGATYALYFVASLLFLDPWHMITSSIQYLLMTPSYINILNTYAFCNTHDVSWGTKDIHVVAMDLGIVEGDNQQADVDMPEQKDVGLLYEEACVNLRKRERDPPNKIDPKTKQEDYYRAFRTRLVTTWILSNLILVAIITTALNMDWLGDFQTRTNGYLAFVLWSVAALAAVRFIGSLCYRAFSIFTVALSSLTSFIYAYPTTMLEVAEEPRIDIGSPEFWEKAAIVLFLVLLGGAFAGLTLGLMGLDETNLHVLIESGTPTEQKNAKQVLRLLDRGKHWVLVTLLLSNVVINETLPIILDGVFGGGWQAVVISTALIVIFGEVIPQSICVRHGLAIGAKASWMVLVLMYILYPIAYPTALLLDYFLGESHGTVYKKAGLKTLVSLHQAVNPSDVEALTSDEVTIIGAVLDLRSKPVSQIMTPISDVFTLSIDDILDEELVDKILTAGYSRIPVYSAGSKSNFIGMLLTKRLITYDPEDALPVKTLQISTLPETGPDTSCLDILNFFQEGKSHMALVSNNPGEEDGGIGVITLEDVIEELIGEEIIDETDVYVDVRNKIRVVRRQVHNSKRGPSARLQNRWAARKRHSHPYPARERQQSGEDLIRQTSNGSITNVQSHKVIEPFQKTYGAVAEARLSTSPSNHAAEESQPLLRNNNKDN</sequence>
<evidence type="ECO:0000313" key="12">
    <source>
        <dbReference type="EMBL" id="KAG2225440.1"/>
    </source>
</evidence>
<feature type="transmembrane region" description="Helical" evidence="9">
    <location>
        <begin position="814"/>
        <end position="838"/>
    </location>
</feature>
<dbReference type="GO" id="GO:0030428">
    <property type="term" value="C:cell septum"/>
    <property type="evidence" value="ECO:0007669"/>
    <property type="project" value="TreeGrafter"/>
</dbReference>
<dbReference type="GO" id="GO:0016020">
    <property type="term" value="C:membrane"/>
    <property type="evidence" value="ECO:0007669"/>
    <property type="project" value="UniProtKB-SubCell"/>
</dbReference>
<evidence type="ECO:0000256" key="8">
    <source>
        <dbReference type="SAM" id="MobiDB-lite"/>
    </source>
</evidence>
<feature type="transmembrane region" description="Helical" evidence="9">
    <location>
        <begin position="1019"/>
        <end position="1037"/>
    </location>
</feature>
<evidence type="ECO:0000256" key="9">
    <source>
        <dbReference type="SAM" id="Phobius"/>
    </source>
</evidence>
<feature type="transmembrane region" description="Helical" evidence="9">
    <location>
        <begin position="1168"/>
        <end position="1187"/>
    </location>
</feature>
<feature type="region of interest" description="Disordered" evidence="8">
    <location>
        <begin position="1429"/>
        <end position="1463"/>
    </location>
</feature>
<name>A0A8H7VLW2_9FUNG</name>
<feature type="domain" description="CBS" evidence="10">
    <location>
        <begin position="39"/>
        <end position="100"/>
    </location>
</feature>
<dbReference type="PROSITE" id="PS51371">
    <property type="entry name" value="CBS"/>
    <property type="match status" value="3"/>
</dbReference>
<protein>
    <recommendedName>
        <fullName evidence="14">Chitin synthase</fullName>
    </recommendedName>
</protein>
<evidence type="ECO:0000259" key="10">
    <source>
        <dbReference type="PROSITE" id="PS51371"/>
    </source>
</evidence>
<comment type="subcellular location">
    <subcellularLocation>
        <location evidence="1">Membrane</location>
        <topology evidence="1">Multi-pass membrane protein</topology>
    </subcellularLocation>
</comment>
<evidence type="ECO:0000256" key="2">
    <source>
        <dbReference type="ARBA" id="ARBA00022692"/>
    </source>
</evidence>
<evidence type="ECO:0000256" key="5">
    <source>
        <dbReference type="ARBA" id="ARBA00023136"/>
    </source>
</evidence>
<dbReference type="PROSITE" id="PS51846">
    <property type="entry name" value="CNNM"/>
    <property type="match status" value="1"/>
</dbReference>
<organism evidence="12 13">
    <name type="scientific">Circinella minor</name>
    <dbReference type="NCBI Taxonomy" id="1195481"/>
    <lineage>
        <taxon>Eukaryota</taxon>
        <taxon>Fungi</taxon>
        <taxon>Fungi incertae sedis</taxon>
        <taxon>Mucoromycota</taxon>
        <taxon>Mucoromycotina</taxon>
        <taxon>Mucoromycetes</taxon>
        <taxon>Mucorales</taxon>
        <taxon>Lichtheimiaceae</taxon>
        <taxon>Circinella</taxon>
    </lineage>
</organism>
<dbReference type="InterPro" id="IPR013616">
    <property type="entry name" value="Chitin_synth_N"/>
</dbReference>
<dbReference type="GO" id="GO:0004100">
    <property type="term" value="F:chitin synthase activity"/>
    <property type="evidence" value="ECO:0007669"/>
    <property type="project" value="InterPro"/>
</dbReference>
<feature type="region of interest" description="Disordered" evidence="8">
    <location>
        <begin position="1498"/>
        <end position="1521"/>
    </location>
</feature>
<dbReference type="EMBL" id="JAEPRB010000028">
    <property type="protein sequence ID" value="KAG2225440.1"/>
    <property type="molecule type" value="Genomic_DNA"/>
</dbReference>
<dbReference type="InterPro" id="IPR044751">
    <property type="entry name" value="Ion_transp-like_CBS"/>
</dbReference>
<keyword evidence="6" id="KW-0129">CBS domain</keyword>
<accession>A0A8H7VLW2</accession>
<feature type="transmembrane region" description="Helical" evidence="9">
    <location>
        <begin position="986"/>
        <end position="1007"/>
    </location>
</feature>
<dbReference type="GO" id="GO:0071944">
    <property type="term" value="C:cell periphery"/>
    <property type="evidence" value="ECO:0007669"/>
    <property type="project" value="TreeGrafter"/>
</dbReference>
<evidence type="ECO:0000256" key="1">
    <source>
        <dbReference type="ARBA" id="ARBA00004141"/>
    </source>
</evidence>
<dbReference type="PANTHER" id="PTHR22914">
    <property type="entry name" value="CHITIN SYNTHASE"/>
    <property type="match status" value="1"/>
</dbReference>
<comment type="caution">
    <text evidence="12">The sequence shown here is derived from an EMBL/GenBank/DDBJ whole genome shotgun (WGS) entry which is preliminary data.</text>
</comment>
<dbReference type="Pfam" id="PF01644">
    <property type="entry name" value="Chitin_synth_1"/>
    <property type="match status" value="1"/>
</dbReference>
<feature type="transmembrane region" description="Helical" evidence="9">
    <location>
        <begin position="1142"/>
        <end position="1162"/>
    </location>
</feature>
<proteinExistence type="predicted"/>
<dbReference type="GO" id="GO:0006031">
    <property type="term" value="P:chitin biosynthetic process"/>
    <property type="evidence" value="ECO:0007669"/>
    <property type="project" value="TreeGrafter"/>
</dbReference>
<feature type="transmembrane region" description="Helical" evidence="9">
    <location>
        <begin position="1044"/>
        <end position="1062"/>
    </location>
</feature>
<evidence type="ECO:0000256" key="7">
    <source>
        <dbReference type="PROSITE-ProRule" id="PRU01193"/>
    </source>
</evidence>
<dbReference type="CDD" id="cd04190">
    <property type="entry name" value="Chitin_synth_C"/>
    <property type="match status" value="1"/>
</dbReference>
<keyword evidence="2 7" id="KW-0812">Transmembrane</keyword>
<dbReference type="Pfam" id="PF08407">
    <property type="entry name" value="Chitin_synth_1N"/>
    <property type="match status" value="1"/>
</dbReference>
<feature type="transmembrane region" description="Helical" evidence="9">
    <location>
        <begin position="1082"/>
        <end position="1107"/>
    </location>
</feature>
<gene>
    <name evidence="12" type="ORF">INT45_010076</name>
</gene>
<feature type="compositionally biased region" description="Basic and acidic residues" evidence="8">
    <location>
        <begin position="1454"/>
        <end position="1463"/>
    </location>
</feature>
<dbReference type="InterPro" id="IPR002550">
    <property type="entry name" value="CNNM"/>
</dbReference>
<feature type="domain" description="CBS" evidence="10">
    <location>
        <begin position="1283"/>
        <end position="1345"/>
    </location>
</feature>
<dbReference type="InterPro" id="IPR004835">
    <property type="entry name" value="Chitin_synth"/>
</dbReference>
<dbReference type="Pfam" id="PF01595">
    <property type="entry name" value="CNNM"/>
    <property type="match status" value="1"/>
</dbReference>
<keyword evidence="5 7" id="KW-0472">Membrane</keyword>
<dbReference type="GO" id="GO:0010960">
    <property type="term" value="P:magnesium ion homeostasis"/>
    <property type="evidence" value="ECO:0007669"/>
    <property type="project" value="UniProtKB-ARBA"/>
</dbReference>
<evidence type="ECO:0000256" key="4">
    <source>
        <dbReference type="ARBA" id="ARBA00022989"/>
    </source>
</evidence>
<dbReference type="Gene3D" id="3.10.580.10">
    <property type="entry name" value="CBS-domain"/>
    <property type="match status" value="3"/>
</dbReference>
<dbReference type="CDD" id="cd04590">
    <property type="entry name" value="CBS_pair_CorC_HlyC_assoc"/>
    <property type="match status" value="1"/>
</dbReference>
<evidence type="ECO:0000259" key="11">
    <source>
        <dbReference type="PROSITE" id="PS51846"/>
    </source>
</evidence>
<keyword evidence="3" id="KW-0677">Repeat</keyword>
<reference evidence="12 13" key="1">
    <citation type="submission" date="2020-12" db="EMBL/GenBank/DDBJ databases">
        <title>Metabolic potential, ecology and presence of endohyphal bacteria is reflected in genomic diversity of Mucoromycotina.</title>
        <authorList>
            <person name="Muszewska A."/>
            <person name="Okrasinska A."/>
            <person name="Steczkiewicz K."/>
            <person name="Drgas O."/>
            <person name="Orlowska M."/>
            <person name="Perlinska-Lenart U."/>
            <person name="Aleksandrzak-Piekarczyk T."/>
            <person name="Szatraj K."/>
            <person name="Zielenkiewicz U."/>
            <person name="Pilsyk S."/>
            <person name="Malc E."/>
            <person name="Mieczkowski P."/>
            <person name="Kruszewska J.S."/>
            <person name="Biernat P."/>
            <person name="Pawlowska J."/>
        </authorList>
    </citation>
    <scope>NUCLEOTIDE SEQUENCE [LARGE SCALE GENOMIC DNA]</scope>
    <source>
        <strain evidence="12 13">CBS 142.35</strain>
    </source>
</reference>
<feature type="transmembrane region" description="Helical" evidence="9">
    <location>
        <begin position="860"/>
        <end position="879"/>
    </location>
</feature>
<keyword evidence="13" id="KW-1185">Reference proteome</keyword>
<dbReference type="InterPro" id="IPR000644">
    <property type="entry name" value="CBS_dom"/>
</dbReference>
<dbReference type="Proteomes" id="UP000646827">
    <property type="component" value="Unassembled WGS sequence"/>
</dbReference>
<dbReference type="InterPro" id="IPR046342">
    <property type="entry name" value="CBS_dom_sf"/>
</dbReference>
<keyword evidence="4 7" id="KW-1133">Transmembrane helix</keyword>
<evidence type="ECO:0000256" key="3">
    <source>
        <dbReference type="ARBA" id="ARBA00022737"/>
    </source>
</evidence>
<dbReference type="SUPFAM" id="SSF54631">
    <property type="entry name" value="CBS-domain pair"/>
    <property type="match status" value="3"/>
</dbReference>
<dbReference type="PANTHER" id="PTHR22914:SF38">
    <property type="entry name" value="CHITIN SYNTHASE 2"/>
    <property type="match status" value="1"/>
</dbReference>
<feature type="domain" description="CBS" evidence="10">
    <location>
        <begin position="1349"/>
        <end position="1410"/>
    </location>
</feature>
<feature type="domain" description="CNNM transmembrane" evidence="11">
    <location>
        <begin position="1078"/>
        <end position="1264"/>
    </location>
</feature>
<feature type="transmembrane region" description="Helical" evidence="9">
    <location>
        <begin position="784"/>
        <end position="802"/>
    </location>
</feature>
<evidence type="ECO:0008006" key="14">
    <source>
        <dbReference type="Google" id="ProtNLM"/>
    </source>
</evidence>